<comment type="similarity">
    <text evidence="7">Belongs to the major facilitator superfamily. Drug:H(+) antiporter-3 (DHA3) (TC 2.A.1.21) family.</text>
</comment>
<dbReference type="CDD" id="cd06173">
    <property type="entry name" value="MFS_MefA_like"/>
    <property type="match status" value="1"/>
</dbReference>
<dbReference type="InterPro" id="IPR020846">
    <property type="entry name" value="MFS_dom"/>
</dbReference>
<feature type="transmembrane region" description="Helical" evidence="9">
    <location>
        <begin position="92"/>
        <end position="115"/>
    </location>
</feature>
<dbReference type="InterPro" id="IPR005829">
    <property type="entry name" value="Sugar_transporter_CS"/>
</dbReference>
<feature type="transmembrane region" description="Helical" evidence="9">
    <location>
        <begin position="57"/>
        <end position="80"/>
    </location>
</feature>
<evidence type="ECO:0000256" key="5">
    <source>
        <dbReference type="ARBA" id="ARBA00022989"/>
    </source>
</evidence>
<evidence type="ECO:0000256" key="2">
    <source>
        <dbReference type="ARBA" id="ARBA00022448"/>
    </source>
</evidence>
<evidence type="ECO:0000256" key="6">
    <source>
        <dbReference type="ARBA" id="ARBA00023136"/>
    </source>
</evidence>
<dbReference type="AlphaFoldDB" id="A0A370B4E3"/>
<keyword evidence="6 9" id="KW-0472">Membrane</keyword>
<evidence type="ECO:0000313" key="11">
    <source>
        <dbReference type="EMBL" id="RDG36678.1"/>
    </source>
</evidence>
<comment type="caution">
    <text evidence="11">The sequence shown here is derived from an EMBL/GenBank/DDBJ whole genome shotgun (WGS) entry which is preliminary data.</text>
</comment>
<evidence type="ECO:0000256" key="4">
    <source>
        <dbReference type="ARBA" id="ARBA00022692"/>
    </source>
</evidence>
<reference evidence="11 12" key="1">
    <citation type="submission" date="2018-07" db="EMBL/GenBank/DDBJ databases">
        <title>Streptomyces species from bats.</title>
        <authorList>
            <person name="Dunlap C."/>
        </authorList>
    </citation>
    <scope>NUCLEOTIDE SEQUENCE [LARGE SCALE GENOMIC DNA]</scope>
    <source>
        <strain evidence="11 12">AC230</strain>
    </source>
</reference>
<feature type="transmembrane region" description="Helical" evidence="9">
    <location>
        <begin position="238"/>
        <end position="261"/>
    </location>
</feature>
<feature type="transmembrane region" description="Helical" evidence="9">
    <location>
        <begin position="390"/>
        <end position="408"/>
    </location>
</feature>
<dbReference type="PANTHER" id="PTHR23513:SF9">
    <property type="entry name" value="ENTEROBACTIN EXPORTER ENTS"/>
    <property type="match status" value="1"/>
</dbReference>
<evidence type="ECO:0000256" key="7">
    <source>
        <dbReference type="ARBA" id="ARBA00038075"/>
    </source>
</evidence>
<dbReference type="PROSITE" id="PS50850">
    <property type="entry name" value="MFS"/>
    <property type="match status" value="1"/>
</dbReference>
<gene>
    <name evidence="11" type="ORF">DVH02_18925</name>
</gene>
<dbReference type="InterPro" id="IPR011701">
    <property type="entry name" value="MFS"/>
</dbReference>
<dbReference type="PANTHER" id="PTHR23513">
    <property type="entry name" value="INTEGRAL MEMBRANE EFFLUX PROTEIN-RELATED"/>
    <property type="match status" value="1"/>
</dbReference>
<feature type="transmembrane region" description="Helical" evidence="9">
    <location>
        <begin position="273"/>
        <end position="291"/>
    </location>
</feature>
<dbReference type="InterPro" id="IPR036259">
    <property type="entry name" value="MFS_trans_sf"/>
</dbReference>
<keyword evidence="3" id="KW-1003">Cell membrane</keyword>
<dbReference type="Gene3D" id="1.20.1250.20">
    <property type="entry name" value="MFS general substrate transporter like domains"/>
    <property type="match status" value="1"/>
</dbReference>
<feature type="transmembrane region" description="Helical" evidence="9">
    <location>
        <begin position="168"/>
        <end position="195"/>
    </location>
</feature>
<organism evidence="11 12">
    <name type="scientific">Streptomyces corynorhini</name>
    <dbReference type="NCBI Taxonomy" id="2282652"/>
    <lineage>
        <taxon>Bacteria</taxon>
        <taxon>Bacillati</taxon>
        <taxon>Actinomycetota</taxon>
        <taxon>Actinomycetes</taxon>
        <taxon>Kitasatosporales</taxon>
        <taxon>Streptomycetaceae</taxon>
        <taxon>Streptomyces</taxon>
    </lineage>
</organism>
<keyword evidence="2" id="KW-0813">Transport</keyword>
<feature type="transmembrane region" description="Helical" evidence="9">
    <location>
        <begin position="359"/>
        <end position="378"/>
    </location>
</feature>
<dbReference type="EMBL" id="QQNA01000145">
    <property type="protein sequence ID" value="RDG36678.1"/>
    <property type="molecule type" value="Genomic_DNA"/>
</dbReference>
<feature type="domain" description="Major facilitator superfamily (MFS) profile" evidence="10">
    <location>
        <begin position="19"/>
        <end position="413"/>
    </location>
</feature>
<evidence type="ECO:0000256" key="9">
    <source>
        <dbReference type="SAM" id="Phobius"/>
    </source>
</evidence>
<keyword evidence="5 9" id="KW-1133">Transmembrane helix</keyword>
<sequence length="434" mass="44387">MRGDAMTGPRSPAEARVSSLVLLELAATASTSANGMVALALPWLVLERTGSPSDAGLVSAASTLPLLASALFAGTIVDLFGRRRTAVGSDLLSAVSVAAVPLVDAAFGFSLWWLAALAILGSVFDLSGITARKAMLPTAAARAGWRLEKANGVHESAKGFALMAGPGLASLMIGFGGATAPLWGAAALSLLATLVQAGLRLPFSAPVAELSDGSSWRAVGRGAAEGLRTVWNDRLLRVVGLLGSLLFMIYLPISGIVLPAYFHEQGTPQRLGLLTVTMTVGGIVGALVYGFQGHRLPKRALFTATMLTGSAGLFAMSWLPPYPLLLCGAVVVGFAYGPISPLMNLATQLRSTERTRGRVMGIMTSCGYAAGPVGFLAGGPLVERLGPGPSFVLLASLLCVLVTGASLLPGLREFDSLSDAPPPAVARTGPGATG</sequence>
<comment type="subcellular location">
    <subcellularLocation>
        <location evidence="1">Cell inner membrane</location>
        <topology evidence="1">Multi-pass membrane protein</topology>
    </subcellularLocation>
</comment>
<dbReference type="GO" id="GO:0005886">
    <property type="term" value="C:plasma membrane"/>
    <property type="evidence" value="ECO:0007669"/>
    <property type="project" value="UniProtKB-SubCell"/>
</dbReference>
<protein>
    <recommendedName>
        <fullName evidence="8">Multidrug efflux pump Tap</fullName>
    </recommendedName>
</protein>
<name>A0A370B4E3_9ACTN</name>
<dbReference type="Pfam" id="PF07690">
    <property type="entry name" value="MFS_1"/>
    <property type="match status" value="1"/>
</dbReference>
<feature type="transmembrane region" description="Helical" evidence="9">
    <location>
        <begin position="300"/>
        <end position="319"/>
    </location>
</feature>
<dbReference type="PROSITE" id="PS00216">
    <property type="entry name" value="SUGAR_TRANSPORT_1"/>
    <property type="match status" value="1"/>
</dbReference>
<evidence type="ECO:0000313" key="12">
    <source>
        <dbReference type="Proteomes" id="UP000253741"/>
    </source>
</evidence>
<proteinExistence type="inferred from homology"/>
<dbReference type="SUPFAM" id="SSF103473">
    <property type="entry name" value="MFS general substrate transporter"/>
    <property type="match status" value="1"/>
</dbReference>
<feature type="transmembrane region" description="Helical" evidence="9">
    <location>
        <begin position="325"/>
        <end position="347"/>
    </location>
</feature>
<keyword evidence="4 9" id="KW-0812">Transmembrane</keyword>
<evidence type="ECO:0000256" key="1">
    <source>
        <dbReference type="ARBA" id="ARBA00004429"/>
    </source>
</evidence>
<dbReference type="GO" id="GO:0022857">
    <property type="term" value="F:transmembrane transporter activity"/>
    <property type="evidence" value="ECO:0007669"/>
    <property type="project" value="InterPro"/>
</dbReference>
<dbReference type="Proteomes" id="UP000253741">
    <property type="component" value="Unassembled WGS sequence"/>
</dbReference>
<accession>A0A370B4E3</accession>
<feature type="transmembrane region" description="Helical" evidence="9">
    <location>
        <begin position="21"/>
        <end position="45"/>
    </location>
</feature>
<keyword evidence="12" id="KW-1185">Reference proteome</keyword>
<evidence type="ECO:0000256" key="8">
    <source>
        <dbReference type="ARBA" id="ARBA00040914"/>
    </source>
</evidence>
<evidence type="ECO:0000256" key="3">
    <source>
        <dbReference type="ARBA" id="ARBA00022475"/>
    </source>
</evidence>
<evidence type="ECO:0000259" key="10">
    <source>
        <dbReference type="PROSITE" id="PS50850"/>
    </source>
</evidence>